<dbReference type="EMBL" id="KK365130">
    <property type="protein sequence ID" value="KCZ82526.1"/>
    <property type="molecule type" value="Genomic_DNA"/>
</dbReference>
<dbReference type="InterPro" id="IPR053164">
    <property type="entry name" value="IS1016-like_transposase"/>
</dbReference>
<dbReference type="PANTHER" id="PTHR47163">
    <property type="entry name" value="DDE_TNP_IS1595 DOMAIN-CONTAINING PROTEIN"/>
    <property type="match status" value="1"/>
</dbReference>
<dbReference type="HOGENOM" id="CLU_044348_0_0_1"/>
<dbReference type="SMART" id="SM01126">
    <property type="entry name" value="DDE_Tnp_IS1595"/>
    <property type="match status" value="1"/>
</dbReference>
<proteinExistence type="predicted"/>
<dbReference type="PANTHER" id="PTHR47163:SF2">
    <property type="entry name" value="SI:DKEY-17M8.2"/>
    <property type="match status" value="1"/>
</dbReference>
<dbReference type="InterPro" id="IPR024445">
    <property type="entry name" value="Tnp_ISXO2-like"/>
</dbReference>
<feature type="domain" description="ISXO2-like transposase" evidence="1">
    <location>
        <begin position="130"/>
        <end position="254"/>
    </location>
</feature>
<sequence length="254" mass="30379">MNNKLNELYEMCFNKKLNNHSDLSQYINIKNDTILHCKKCGKVMNQKYINANKIQGRCSFCDTKTTMSNLSRDYDIEKAVEVIYFIYYFSLNCNFDIIQRLTRCTKYAINSFQTFILNKINDYFRNNKYKIGGKDMIVEVDESFLGKRKYNVGRIQNQKIILGGICRSTKQRFMQIIEKRTKNIIGKAIEDNIQDGTIIYTDQWSSYLYYFMNNQKYKHNFVNHKYNFVDPLDGTNTQNIENMWSSFKKFKRRK</sequence>
<gene>
    <name evidence="2" type="ORF">H312_00184</name>
</gene>
<dbReference type="VEuPathDB" id="MicrosporidiaDB:H312_00184"/>
<accession>A0A059F6C2</accession>
<protein>
    <recommendedName>
        <fullName evidence="1">ISXO2-like transposase domain-containing protein</fullName>
    </recommendedName>
</protein>
<evidence type="ECO:0000259" key="1">
    <source>
        <dbReference type="SMART" id="SM01126"/>
    </source>
</evidence>
<evidence type="ECO:0000313" key="3">
    <source>
        <dbReference type="Proteomes" id="UP000030655"/>
    </source>
</evidence>
<organism evidence="2 3">
    <name type="scientific">Anncaliia algerae PRA339</name>
    <dbReference type="NCBI Taxonomy" id="1288291"/>
    <lineage>
        <taxon>Eukaryota</taxon>
        <taxon>Fungi</taxon>
        <taxon>Fungi incertae sedis</taxon>
        <taxon>Microsporidia</taxon>
        <taxon>Tubulinosematoidea</taxon>
        <taxon>Tubulinosematidae</taxon>
        <taxon>Anncaliia</taxon>
    </lineage>
</organism>
<reference evidence="3" key="1">
    <citation type="submission" date="2013-02" db="EMBL/GenBank/DDBJ databases">
        <authorList>
            <consortium name="The Broad Institute Genome Sequencing Platform"/>
            <person name="Cuomo C."/>
            <person name="Becnel J."/>
            <person name="Sanscrainte N."/>
            <person name="Walker B."/>
            <person name="Young S.K."/>
            <person name="Zeng Q."/>
            <person name="Gargeya S."/>
            <person name="Fitzgerald M."/>
            <person name="Haas B."/>
            <person name="Abouelleil A."/>
            <person name="Alvarado L."/>
            <person name="Arachchi H.M."/>
            <person name="Berlin A.M."/>
            <person name="Chapman S.B."/>
            <person name="Dewar J."/>
            <person name="Goldberg J."/>
            <person name="Griggs A."/>
            <person name="Gujja S."/>
            <person name="Hansen M."/>
            <person name="Howarth C."/>
            <person name="Imamovic A."/>
            <person name="Larimer J."/>
            <person name="McCowan C."/>
            <person name="Murphy C."/>
            <person name="Neiman D."/>
            <person name="Pearson M."/>
            <person name="Priest M."/>
            <person name="Roberts A."/>
            <person name="Saif S."/>
            <person name="Shea T."/>
            <person name="Sisk P."/>
            <person name="Sykes S."/>
            <person name="Wortman J."/>
            <person name="Nusbaum C."/>
            <person name="Birren B."/>
        </authorList>
    </citation>
    <scope>NUCLEOTIDE SEQUENCE [LARGE SCALE GENOMIC DNA]</scope>
    <source>
        <strain evidence="3">PRA339</strain>
    </source>
</reference>
<evidence type="ECO:0000313" key="2">
    <source>
        <dbReference type="EMBL" id="KCZ82526.1"/>
    </source>
</evidence>
<dbReference type="OrthoDB" id="5598606at2759"/>
<dbReference type="Proteomes" id="UP000030655">
    <property type="component" value="Unassembled WGS sequence"/>
</dbReference>
<dbReference type="Pfam" id="PF12762">
    <property type="entry name" value="DDE_Tnp_IS1595"/>
    <property type="match status" value="1"/>
</dbReference>
<dbReference type="AlphaFoldDB" id="A0A059F6C2"/>
<reference evidence="2 3" key="2">
    <citation type="submission" date="2014-03" db="EMBL/GenBank/DDBJ databases">
        <title>The Genome Sequence of Anncaliia algerae insect isolate PRA339.</title>
        <authorList>
            <consortium name="The Broad Institute Genome Sequencing Platform"/>
            <consortium name="The Broad Institute Genome Sequencing Center for Infectious Disease"/>
            <person name="Cuomo C."/>
            <person name="Becnel J."/>
            <person name="Sanscrainte N."/>
            <person name="Walker B."/>
            <person name="Young S.K."/>
            <person name="Zeng Q."/>
            <person name="Gargeya S."/>
            <person name="Fitzgerald M."/>
            <person name="Haas B."/>
            <person name="Abouelleil A."/>
            <person name="Alvarado L."/>
            <person name="Arachchi H.M."/>
            <person name="Berlin A.M."/>
            <person name="Chapman S.B."/>
            <person name="Dewar J."/>
            <person name="Goldberg J."/>
            <person name="Griggs A."/>
            <person name="Gujja S."/>
            <person name="Hansen M."/>
            <person name="Howarth C."/>
            <person name="Imamovic A."/>
            <person name="Larimer J."/>
            <person name="McCowan C."/>
            <person name="Murphy C."/>
            <person name="Neiman D."/>
            <person name="Pearson M."/>
            <person name="Priest M."/>
            <person name="Roberts A."/>
            <person name="Saif S."/>
            <person name="Shea T."/>
            <person name="Sisk P."/>
            <person name="Sykes S."/>
            <person name="Wortman J."/>
            <person name="Nusbaum C."/>
            <person name="Birren B."/>
        </authorList>
    </citation>
    <scope>NUCLEOTIDE SEQUENCE [LARGE SCALE GENOMIC DNA]</scope>
    <source>
        <strain evidence="2 3">PRA339</strain>
    </source>
</reference>
<name>A0A059F6C2_9MICR</name>
<keyword evidence="3" id="KW-1185">Reference proteome</keyword>